<dbReference type="AlphaFoldDB" id="A0A7S4QXH1"/>
<dbReference type="SUPFAM" id="SSF51206">
    <property type="entry name" value="cAMP-binding domain-like"/>
    <property type="match status" value="4"/>
</dbReference>
<accession>A0A7S4QXH1</accession>
<dbReference type="GO" id="GO:0005952">
    <property type="term" value="C:cAMP-dependent protein kinase complex"/>
    <property type="evidence" value="ECO:0007669"/>
    <property type="project" value="InterPro"/>
</dbReference>
<dbReference type="InterPro" id="IPR018488">
    <property type="entry name" value="cNMP-bd_CS"/>
</dbReference>
<dbReference type="EMBL" id="HBNR01037717">
    <property type="protein sequence ID" value="CAE4594679.1"/>
    <property type="molecule type" value="Transcribed_RNA"/>
</dbReference>
<feature type="domain" description="Cyclic nucleotide-binding" evidence="2">
    <location>
        <begin position="190"/>
        <end position="310"/>
    </location>
</feature>
<evidence type="ECO:0000313" key="3">
    <source>
        <dbReference type="EMBL" id="CAE4594679.1"/>
    </source>
</evidence>
<dbReference type="PANTHER" id="PTHR11635">
    <property type="entry name" value="CAMP-DEPENDENT PROTEIN KINASE REGULATORY CHAIN"/>
    <property type="match status" value="1"/>
</dbReference>
<reference evidence="3" key="1">
    <citation type="submission" date="2021-01" db="EMBL/GenBank/DDBJ databases">
        <authorList>
            <person name="Corre E."/>
            <person name="Pelletier E."/>
            <person name="Niang G."/>
            <person name="Scheremetjew M."/>
            <person name="Finn R."/>
            <person name="Kale V."/>
            <person name="Holt S."/>
            <person name="Cochrane G."/>
            <person name="Meng A."/>
            <person name="Brown T."/>
            <person name="Cohen L."/>
        </authorList>
    </citation>
    <scope>NUCLEOTIDE SEQUENCE</scope>
    <source>
        <strain evidence="3">CCMP3105</strain>
    </source>
</reference>
<feature type="domain" description="Cyclic nucleotide-binding" evidence="2">
    <location>
        <begin position="508"/>
        <end position="628"/>
    </location>
</feature>
<dbReference type="PROSITE" id="PS00889">
    <property type="entry name" value="CNMP_BINDING_2"/>
    <property type="match status" value="2"/>
</dbReference>
<dbReference type="PANTHER" id="PTHR11635:SF152">
    <property type="entry name" value="CAMP-DEPENDENT PROTEIN KINASE TYPE I REGULATORY SUBUNIT-RELATED"/>
    <property type="match status" value="1"/>
</dbReference>
<dbReference type="InterPro" id="IPR014710">
    <property type="entry name" value="RmlC-like_jellyroll"/>
</dbReference>
<dbReference type="Gene3D" id="2.60.120.10">
    <property type="entry name" value="Jelly Rolls"/>
    <property type="match status" value="4"/>
</dbReference>
<proteinExistence type="predicted"/>
<feature type="region of interest" description="Disordered" evidence="1">
    <location>
        <begin position="82"/>
        <end position="129"/>
    </location>
</feature>
<evidence type="ECO:0000259" key="2">
    <source>
        <dbReference type="PROSITE" id="PS50042"/>
    </source>
</evidence>
<feature type="domain" description="Cyclic nucleotide-binding" evidence="2">
    <location>
        <begin position="313"/>
        <end position="434"/>
    </location>
</feature>
<feature type="domain" description="Cyclic nucleotide-binding" evidence="2">
    <location>
        <begin position="631"/>
        <end position="751"/>
    </location>
</feature>
<dbReference type="PROSITE" id="PS50042">
    <property type="entry name" value="CNMP_BINDING_3"/>
    <property type="match status" value="4"/>
</dbReference>
<feature type="compositionally biased region" description="Low complexity" evidence="1">
    <location>
        <begin position="94"/>
        <end position="107"/>
    </location>
</feature>
<protein>
    <recommendedName>
        <fullName evidence="2">Cyclic nucleotide-binding domain-containing protein</fullName>
    </recommendedName>
</protein>
<dbReference type="InterPro" id="IPR050503">
    <property type="entry name" value="cAMP-dep_PK_reg_su-like"/>
</dbReference>
<dbReference type="Pfam" id="PF00027">
    <property type="entry name" value="cNMP_binding"/>
    <property type="match status" value="4"/>
</dbReference>
<organism evidence="3">
    <name type="scientific">Alexandrium monilatum</name>
    <dbReference type="NCBI Taxonomy" id="311494"/>
    <lineage>
        <taxon>Eukaryota</taxon>
        <taxon>Sar</taxon>
        <taxon>Alveolata</taxon>
        <taxon>Dinophyceae</taxon>
        <taxon>Gonyaulacales</taxon>
        <taxon>Pyrocystaceae</taxon>
        <taxon>Alexandrium</taxon>
    </lineage>
</organism>
<gene>
    <name evidence="3" type="ORF">AMON00008_LOCUS26011</name>
</gene>
<dbReference type="GO" id="GO:0005829">
    <property type="term" value="C:cytosol"/>
    <property type="evidence" value="ECO:0007669"/>
    <property type="project" value="TreeGrafter"/>
</dbReference>
<name>A0A7S4QXH1_9DINO</name>
<dbReference type="SMART" id="SM00100">
    <property type="entry name" value="cNMP"/>
    <property type="match status" value="4"/>
</dbReference>
<dbReference type="InterPro" id="IPR000595">
    <property type="entry name" value="cNMP-bd_dom"/>
</dbReference>
<evidence type="ECO:0000256" key="1">
    <source>
        <dbReference type="SAM" id="MobiDB-lite"/>
    </source>
</evidence>
<dbReference type="GO" id="GO:0034236">
    <property type="term" value="F:protein kinase A catalytic subunit binding"/>
    <property type="evidence" value="ECO:0007669"/>
    <property type="project" value="TreeGrafter"/>
</dbReference>
<dbReference type="InterPro" id="IPR018490">
    <property type="entry name" value="cNMP-bd_dom_sf"/>
</dbReference>
<dbReference type="PRINTS" id="PR00103">
    <property type="entry name" value="CAMPKINASE"/>
</dbReference>
<dbReference type="CDD" id="cd00038">
    <property type="entry name" value="CAP_ED"/>
    <property type="match status" value="4"/>
</dbReference>
<dbReference type="PROSITE" id="PS00888">
    <property type="entry name" value="CNMP_BINDING_1"/>
    <property type="match status" value="4"/>
</dbReference>
<sequence>MDARTPPSAVYDEYLEAKMRVVLEALVEALLLEKPEDVEGFCADWLERWHRDHSADHEDLERLRAERDLWLDRRNSLLAQLSLGSRAGSPPPVSRSASAMSRSYSESPTRRDRFDTADEEGGTPISAAEEAREQEMILRMKGKDRRAGVSAQTITAERLKDWKAPFHEKPAEARARIKRKIDESEKLQVLFGHLRDQSVNGVIDAMFPREVRSGENVITQGEEGDNFYIVDEGTFEAFVQRGDAPPAKVCEYGPGGMFGELALMYNAMRAATVTATSDAKLWALDRDSFQMMLTTAENTKKKQYEEFLENVEILQDLTKYERARLSDMLESQCFDPGEAIINQGEVGSYFFILEDGEAKAFLGGEHGEIEVKHYREPGEFFGEIALLKSATRKATVRAVGEGCSVLSVNRHDFDLVLGPIKDILGKNIGKYPQYADFIREENENEEMERAEQEKIGQMKDSNRRAGVSAPAISEERMKEWKAPFYEKGPDTRQKIKQIIETNEKLQVLFGHLTDRAVFDVIDAMFPQSCEAGANLITQGEVGDNFYIIDEGTFDVYVQRGSNPPGKVLEYGPGAMFGELALMYNAPRAATVRATSRSRLWALDRESFQMMLCTAENLKKSRYEEFLANIEIFAHMTKYELARLSDMLETELFEAGEDIVKQGDEGNYFYIIEDGEARAYINGEKGEVEVKHYSKPGEFFGEVSLLTKAARRATVRASSDCSVLSVSRDDFDRVIGPIKDILEANIDMYPNYADIIRDLKGK</sequence>
<dbReference type="GO" id="GO:0030552">
    <property type="term" value="F:cAMP binding"/>
    <property type="evidence" value="ECO:0007669"/>
    <property type="project" value="TreeGrafter"/>
</dbReference>
<dbReference type="GO" id="GO:0004862">
    <property type="term" value="F:cAMP-dependent protein kinase inhibitor activity"/>
    <property type="evidence" value="ECO:0007669"/>
    <property type="project" value="TreeGrafter"/>
</dbReference>